<comment type="caution">
    <text evidence="1">The sequence shown here is derived from an EMBL/GenBank/DDBJ whole genome shotgun (WGS) entry which is preliminary data.</text>
</comment>
<dbReference type="AlphaFoldDB" id="X1K3D3"/>
<dbReference type="InterPro" id="IPR011067">
    <property type="entry name" value="Plasmid_toxin/cell-grow_inhib"/>
</dbReference>
<feature type="non-terminal residue" evidence="1">
    <location>
        <position position="1"/>
    </location>
</feature>
<dbReference type="Gene3D" id="2.30.30.110">
    <property type="match status" value="1"/>
</dbReference>
<organism evidence="1">
    <name type="scientific">marine sediment metagenome</name>
    <dbReference type="NCBI Taxonomy" id="412755"/>
    <lineage>
        <taxon>unclassified sequences</taxon>
        <taxon>metagenomes</taxon>
        <taxon>ecological metagenomes</taxon>
    </lineage>
</organism>
<gene>
    <name evidence="1" type="ORF">S03H2_67474</name>
</gene>
<dbReference type="SUPFAM" id="SSF50118">
    <property type="entry name" value="Cell growth inhibitor/plasmid maintenance toxic component"/>
    <property type="match status" value="1"/>
</dbReference>
<dbReference type="EMBL" id="BARU01044184">
    <property type="protein sequence ID" value="GAH76568.1"/>
    <property type="molecule type" value="Genomic_DNA"/>
</dbReference>
<dbReference type="InterPro" id="IPR003477">
    <property type="entry name" value="PemK-like"/>
</dbReference>
<protein>
    <submittedName>
        <fullName evidence="1">Uncharacterized protein</fullName>
    </submittedName>
</protein>
<name>X1K3D3_9ZZZZ</name>
<dbReference type="GO" id="GO:0003677">
    <property type="term" value="F:DNA binding"/>
    <property type="evidence" value="ECO:0007669"/>
    <property type="project" value="InterPro"/>
</dbReference>
<evidence type="ECO:0000313" key="1">
    <source>
        <dbReference type="EMBL" id="GAH76568.1"/>
    </source>
</evidence>
<reference evidence="1" key="1">
    <citation type="journal article" date="2014" name="Front. Microbiol.">
        <title>High frequency of phylogenetically diverse reductive dehalogenase-homologous genes in deep subseafloor sedimentary metagenomes.</title>
        <authorList>
            <person name="Kawai M."/>
            <person name="Futagami T."/>
            <person name="Toyoda A."/>
            <person name="Takaki Y."/>
            <person name="Nishi S."/>
            <person name="Hori S."/>
            <person name="Arai W."/>
            <person name="Tsubouchi T."/>
            <person name="Morono Y."/>
            <person name="Uchiyama I."/>
            <person name="Ito T."/>
            <person name="Fujiyama A."/>
            <person name="Inagaki F."/>
            <person name="Takami H."/>
        </authorList>
    </citation>
    <scope>NUCLEOTIDE SEQUENCE</scope>
    <source>
        <strain evidence="1">Expedition CK06-06</strain>
    </source>
</reference>
<sequence>EANEDIVIVALTSNIAPRDFTITLTTDDLEKGNLKVTSMIRVDKIYTLNKSIILKTFGRIKPAILTKIKDSL</sequence>
<dbReference type="Pfam" id="PF02452">
    <property type="entry name" value="PemK_toxin"/>
    <property type="match status" value="1"/>
</dbReference>
<proteinExistence type="predicted"/>
<accession>X1K3D3</accession>